<comment type="subcellular location">
    <subcellularLocation>
        <location evidence="1">Cell envelope</location>
    </subcellularLocation>
</comment>
<dbReference type="PROSITE" id="PS51352">
    <property type="entry name" value="THIOREDOXIN_2"/>
    <property type="match status" value="1"/>
</dbReference>
<reference evidence="7 8" key="1">
    <citation type="submission" date="2018-09" db="EMBL/GenBank/DDBJ databases">
        <title>Genome sequencing of strain 6GH32-13.</title>
        <authorList>
            <person name="Weon H.-Y."/>
            <person name="Heo J."/>
            <person name="Kwon S.-W."/>
        </authorList>
    </citation>
    <scope>NUCLEOTIDE SEQUENCE [LARGE SCALE GENOMIC DNA]</scope>
    <source>
        <strain evidence="7 8">5GH32-13</strain>
    </source>
</reference>
<dbReference type="EMBL" id="CP032157">
    <property type="protein sequence ID" value="AXY73711.1"/>
    <property type="molecule type" value="Genomic_DNA"/>
</dbReference>
<dbReference type="SUPFAM" id="SSF52833">
    <property type="entry name" value="Thioredoxin-like"/>
    <property type="match status" value="1"/>
</dbReference>
<dbReference type="GO" id="GO:0016209">
    <property type="term" value="F:antioxidant activity"/>
    <property type="evidence" value="ECO:0007669"/>
    <property type="project" value="InterPro"/>
</dbReference>
<feature type="chain" id="PRO_5017764270" evidence="5">
    <location>
        <begin position="19"/>
        <end position="285"/>
    </location>
</feature>
<keyword evidence="3" id="KW-1015">Disulfide bond</keyword>
<dbReference type="GO" id="GO:0030313">
    <property type="term" value="C:cell envelope"/>
    <property type="evidence" value="ECO:0007669"/>
    <property type="project" value="UniProtKB-SubCell"/>
</dbReference>
<dbReference type="GO" id="GO:0017004">
    <property type="term" value="P:cytochrome complex assembly"/>
    <property type="evidence" value="ECO:0007669"/>
    <property type="project" value="UniProtKB-KW"/>
</dbReference>
<feature type="domain" description="Thioredoxin" evidence="6">
    <location>
        <begin position="142"/>
        <end position="285"/>
    </location>
</feature>
<dbReference type="InterPro" id="IPR036249">
    <property type="entry name" value="Thioredoxin-like_sf"/>
</dbReference>
<dbReference type="Pfam" id="PF14289">
    <property type="entry name" value="DUF4369"/>
    <property type="match status" value="1"/>
</dbReference>
<dbReference type="AlphaFoldDB" id="A0A3B7MT87"/>
<evidence type="ECO:0000256" key="4">
    <source>
        <dbReference type="ARBA" id="ARBA00023284"/>
    </source>
</evidence>
<sequence>MKKVFFQLLALFPLCAAAQQHYEIKGKVGNYNDPVKVYLAYRIDGNLVLDSARMEQGSFQFKGQVPSTLVAALVLDRASVGITNISNLTADMAQFYLGNESITVTSADSMKNITISGSRIKDSVIAAQKLAAQKLAEEMKNFEPGKMAPLFAQPDSSGKMINLSAFRGKVVLVDFWASWCMPCRQENPHLVRAYEKFKQKGFEIFSISVDDAARRADWLNAVRTDNMQWTNVNDLKGGDKNEAALLYHVQTIPQSYLLDRDGKILAVNLRGEDLDKKLEELFSNH</sequence>
<evidence type="ECO:0000256" key="2">
    <source>
        <dbReference type="ARBA" id="ARBA00022748"/>
    </source>
</evidence>
<accession>A0A3B7MT87</accession>
<dbReference type="KEGG" id="pseg:D3H65_06835"/>
<protein>
    <submittedName>
        <fullName evidence="7">AhpC/TSA family protein</fullName>
    </submittedName>
</protein>
<feature type="signal peptide" evidence="5">
    <location>
        <begin position="1"/>
        <end position="18"/>
    </location>
</feature>
<organism evidence="7 8">
    <name type="scientific">Paraflavitalea soli</name>
    <dbReference type="NCBI Taxonomy" id="2315862"/>
    <lineage>
        <taxon>Bacteria</taxon>
        <taxon>Pseudomonadati</taxon>
        <taxon>Bacteroidota</taxon>
        <taxon>Chitinophagia</taxon>
        <taxon>Chitinophagales</taxon>
        <taxon>Chitinophagaceae</taxon>
        <taxon>Paraflavitalea</taxon>
    </lineage>
</organism>
<dbReference type="OrthoDB" id="750178at2"/>
<keyword evidence="5" id="KW-0732">Signal</keyword>
<keyword evidence="8" id="KW-1185">Reference proteome</keyword>
<evidence type="ECO:0000256" key="1">
    <source>
        <dbReference type="ARBA" id="ARBA00004196"/>
    </source>
</evidence>
<dbReference type="Gene3D" id="3.40.30.10">
    <property type="entry name" value="Glutaredoxin"/>
    <property type="match status" value="1"/>
</dbReference>
<dbReference type="GO" id="GO:0016491">
    <property type="term" value="F:oxidoreductase activity"/>
    <property type="evidence" value="ECO:0007669"/>
    <property type="project" value="InterPro"/>
</dbReference>
<evidence type="ECO:0000256" key="3">
    <source>
        <dbReference type="ARBA" id="ARBA00023157"/>
    </source>
</evidence>
<evidence type="ECO:0000259" key="6">
    <source>
        <dbReference type="PROSITE" id="PS51352"/>
    </source>
</evidence>
<evidence type="ECO:0000313" key="7">
    <source>
        <dbReference type="EMBL" id="AXY73711.1"/>
    </source>
</evidence>
<evidence type="ECO:0000256" key="5">
    <source>
        <dbReference type="SAM" id="SignalP"/>
    </source>
</evidence>
<name>A0A3B7MT87_9BACT</name>
<keyword evidence="2" id="KW-0201">Cytochrome c-type biogenesis</keyword>
<dbReference type="Proteomes" id="UP000263900">
    <property type="component" value="Chromosome"/>
</dbReference>
<evidence type="ECO:0000313" key="8">
    <source>
        <dbReference type="Proteomes" id="UP000263900"/>
    </source>
</evidence>
<gene>
    <name evidence="7" type="ORF">D3H65_06835</name>
</gene>
<dbReference type="PANTHER" id="PTHR42852">
    <property type="entry name" value="THIOL:DISULFIDE INTERCHANGE PROTEIN DSBE"/>
    <property type="match status" value="1"/>
</dbReference>
<keyword evidence="4" id="KW-0676">Redox-active center</keyword>
<dbReference type="InterPro" id="IPR000866">
    <property type="entry name" value="AhpC/TSA"/>
</dbReference>
<dbReference type="InterPro" id="IPR013766">
    <property type="entry name" value="Thioredoxin_domain"/>
</dbReference>
<dbReference type="Pfam" id="PF00578">
    <property type="entry name" value="AhpC-TSA"/>
    <property type="match status" value="1"/>
</dbReference>
<dbReference type="CDD" id="cd02966">
    <property type="entry name" value="TlpA_like_family"/>
    <property type="match status" value="1"/>
</dbReference>
<dbReference type="PANTHER" id="PTHR42852:SF6">
    <property type="entry name" value="THIOL:DISULFIDE INTERCHANGE PROTEIN DSBE"/>
    <property type="match status" value="1"/>
</dbReference>
<dbReference type="RefSeq" id="WP_119049546.1">
    <property type="nucleotide sequence ID" value="NZ_CP032157.1"/>
</dbReference>
<dbReference type="InterPro" id="IPR050553">
    <property type="entry name" value="Thioredoxin_ResA/DsbE_sf"/>
</dbReference>
<dbReference type="InterPro" id="IPR025380">
    <property type="entry name" value="DUF4369"/>
</dbReference>
<proteinExistence type="predicted"/>